<accession>X1KE40</accession>
<gene>
    <name evidence="1" type="ORF">S06H3_21391</name>
</gene>
<dbReference type="EMBL" id="BARV01011229">
    <property type="protein sequence ID" value="GAI05312.1"/>
    <property type="molecule type" value="Genomic_DNA"/>
</dbReference>
<feature type="non-terminal residue" evidence="1">
    <location>
        <position position="1"/>
    </location>
</feature>
<comment type="caution">
    <text evidence="1">The sequence shown here is derived from an EMBL/GenBank/DDBJ whole genome shotgun (WGS) entry which is preliminary data.</text>
</comment>
<dbReference type="AlphaFoldDB" id="X1KE40"/>
<evidence type="ECO:0000313" key="1">
    <source>
        <dbReference type="EMBL" id="GAI05312.1"/>
    </source>
</evidence>
<organism evidence="1">
    <name type="scientific">marine sediment metagenome</name>
    <dbReference type="NCBI Taxonomy" id="412755"/>
    <lineage>
        <taxon>unclassified sequences</taxon>
        <taxon>metagenomes</taxon>
        <taxon>ecological metagenomes</taxon>
    </lineage>
</organism>
<proteinExistence type="predicted"/>
<protein>
    <submittedName>
        <fullName evidence="1">Uncharacterized protein</fullName>
    </submittedName>
</protein>
<sequence length="179" mass="19633">AMKLVGGVINPAALLDVIHSNNIAIRWRMYKEDAAKANDIRHGDGTTILYMTVLATEGISYKDDVGWQVTGASCVADSWDLYEVKDFDWAADTYDIYWADTGVVPASIQDDAGMNTSAGQADEFLFTGDGNATRDIWVDDFIVRNWTTNEPTWGGVAIWERYHAGAVALPCKVVVAYTG</sequence>
<name>X1KE40_9ZZZZ</name>
<reference evidence="1" key="1">
    <citation type="journal article" date="2014" name="Front. Microbiol.">
        <title>High frequency of phylogenetically diverse reductive dehalogenase-homologous genes in deep subseafloor sedimentary metagenomes.</title>
        <authorList>
            <person name="Kawai M."/>
            <person name="Futagami T."/>
            <person name="Toyoda A."/>
            <person name="Takaki Y."/>
            <person name="Nishi S."/>
            <person name="Hori S."/>
            <person name="Arai W."/>
            <person name="Tsubouchi T."/>
            <person name="Morono Y."/>
            <person name="Uchiyama I."/>
            <person name="Ito T."/>
            <person name="Fujiyama A."/>
            <person name="Inagaki F."/>
            <person name="Takami H."/>
        </authorList>
    </citation>
    <scope>NUCLEOTIDE SEQUENCE</scope>
    <source>
        <strain evidence="1">Expedition CK06-06</strain>
    </source>
</reference>